<sequence length="58" mass="6121">MRSRNGEDAVRLATLRAAVELGWADVAAGRYVDVGDSDLDDATAYIRARAVADGRSPG</sequence>
<proteinExistence type="predicted"/>
<name>A0AAE4QU47_9ACTN</name>
<evidence type="ECO:0000313" key="1">
    <source>
        <dbReference type="EMBL" id="MDV6298145.1"/>
    </source>
</evidence>
<comment type="caution">
    <text evidence="1">The sequence shown here is derived from an EMBL/GenBank/DDBJ whole genome shotgun (WGS) entry which is preliminary data.</text>
</comment>
<dbReference type="AlphaFoldDB" id="A0AAE4QU47"/>
<protein>
    <submittedName>
        <fullName evidence="1">Uncharacterized protein</fullName>
    </submittedName>
</protein>
<dbReference type="Proteomes" id="UP001185873">
    <property type="component" value="Unassembled WGS sequence"/>
</dbReference>
<gene>
    <name evidence="1" type="ORF">R3P82_03370</name>
</gene>
<organism evidence="1 2">
    <name type="scientific">Dietzia maris</name>
    <dbReference type="NCBI Taxonomy" id="37915"/>
    <lineage>
        <taxon>Bacteria</taxon>
        <taxon>Bacillati</taxon>
        <taxon>Actinomycetota</taxon>
        <taxon>Actinomycetes</taxon>
        <taxon>Mycobacteriales</taxon>
        <taxon>Dietziaceae</taxon>
        <taxon>Dietzia</taxon>
    </lineage>
</organism>
<evidence type="ECO:0000313" key="2">
    <source>
        <dbReference type="Proteomes" id="UP001185873"/>
    </source>
</evidence>
<accession>A0AAE4QU47</accession>
<dbReference type="EMBL" id="JAWLKJ010000001">
    <property type="protein sequence ID" value="MDV6298145.1"/>
    <property type="molecule type" value="Genomic_DNA"/>
</dbReference>
<reference evidence="1" key="1">
    <citation type="submission" date="2023-10" db="EMBL/GenBank/DDBJ databases">
        <title>Development of a sustainable strategy for remediation of hydrocarbon-contaminated territories based on the waste exchange concept.</title>
        <authorList>
            <person name="Krivoruchko A."/>
        </authorList>
    </citation>
    <scope>NUCLEOTIDE SEQUENCE</scope>
    <source>
        <strain evidence="1">IEGM 1175</strain>
    </source>
</reference>
<dbReference type="RefSeq" id="WP_156776120.1">
    <property type="nucleotide sequence ID" value="NZ_JAWLKJ010000001.1"/>
</dbReference>